<keyword evidence="1" id="KW-0732">Signal</keyword>
<evidence type="ECO:0000256" key="1">
    <source>
        <dbReference type="SAM" id="SignalP"/>
    </source>
</evidence>
<dbReference type="PANTHER" id="PTHR31737:SF2">
    <property type="entry name" value="PROTEIN TOS1"/>
    <property type="match status" value="1"/>
</dbReference>
<dbReference type="EMBL" id="DAKRPA010000026">
    <property type="protein sequence ID" value="DBA02831.1"/>
    <property type="molecule type" value="Genomic_DNA"/>
</dbReference>
<dbReference type="PANTHER" id="PTHR31737">
    <property type="entry name" value="PROTEIN TOS1"/>
    <property type="match status" value="1"/>
</dbReference>
<accession>A0AAV2Z648</accession>
<reference evidence="2" key="1">
    <citation type="submission" date="2022-11" db="EMBL/GenBank/DDBJ databases">
        <authorList>
            <person name="Morgan W.R."/>
            <person name="Tartar A."/>
        </authorList>
    </citation>
    <scope>NUCLEOTIDE SEQUENCE</scope>
    <source>
        <strain evidence="2">ARSEF 373</strain>
    </source>
</reference>
<keyword evidence="3" id="KW-1185">Reference proteome</keyword>
<evidence type="ECO:0000313" key="3">
    <source>
        <dbReference type="Proteomes" id="UP001146120"/>
    </source>
</evidence>
<comment type="caution">
    <text evidence="2">The sequence shown here is derived from an EMBL/GenBank/DDBJ whole genome shotgun (WGS) entry which is preliminary data.</text>
</comment>
<reference evidence="2" key="2">
    <citation type="journal article" date="2023" name="Microbiol Resour">
        <title>Decontamination and Annotation of the Draft Genome Sequence of the Oomycete Lagenidium giganteum ARSEF 373.</title>
        <authorList>
            <person name="Morgan W.R."/>
            <person name="Tartar A."/>
        </authorList>
    </citation>
    <scope>NUCLEOTIDE SEQUENCE</scope>
    <source>
        <strain evidence="2">ARSEF 373</strain>
    </source>
</reference>
<evidence type="ECO:0000313" key="2">
    <source>
        <dbReference type="EMBL" id="DBA02831.1"/>
    </source>
</evidence>
<name>A0AAV2Z648_9STRA</name>
<dbReference type="Proteomes" id="UP001146120">
    <property type="component" value="Unassembled WGS sequence"/>
</dbReference>
<gene>
    <name evidence="2" type="ORF">N0F65_006621</name>
</gene>
<feature type="chain" id="PRO_5043584707" evidence="1">
    <location>
        <begin position="21"/>
        <end position="73"/>
    </location>
</feature>
<protein>
    <submittedName>
        <fullName evidence="2">Uncharacterized protein</fullName>
    </submittedName>
</protein>
<proteinExistence type="predicted"/>
<sequence length="73" mass="8019">MVRVFLTTSAVIALIAPVLAIEVKFVNNCNRVVNLYDNTKTTSMKPGETVARTLNDGFEGMFRDGADPQATRE</sequence>
<organism evidence="2 3">
    <name type="scientific">Lagenidium giganteum</name>
    <dbReference type="NCBI Taxonomy" id="4803"/>
    <lineage>
        <taxon>Eukaryota</taxon>
        <taxon>Sar</taxon>
        <taxon>Stramenopiles</taxon>
        <taxon>Oomycota</taxon>
        <taxon>Peronosporomycetes</taxon>
        <taxon>Pythiales</taxon>
        <taxon>Pythiaceae</taxon>
    </lineage>
</organism>
<feature type="signal peptide" evidence="1">
    <location>
        <begin position="1"/>
        <end position="20"/>
    </location>
</feature>
<dbReference type="AlphaFoldDB" id="A0AAV2Z648"/>